<dbReference type="GO" id="GO:0005524">
    <property type="term" value="F:ATP binding"/>
    <property type="evidence" value="ECO:0007669"/>
    <property type="project" value="InterPro"/>
</dbReference>
<reference evidence="2" key="1">
    <citation type="submission" date="2015-07" db="EMBL/GenBank/DDBJ databases">
        <title>Adaptation to a free-living lifestyle via gene acquisitions in the diplomonad Trepomonas sp. PC1.</title>
        <authorList>
            <person name="Xu F."/>
            <person name="Jerlstrom-Hultqvist J."/>
            <person name="Kolisko M."/>
            <person name="Simpson A.G.B."/>
            <person name="Roger A.J."/>
            <person name="Svard S.G."/>
            <person name="Andersson J.O."/>
        </authorList>
    </citation>
    <scope>NUCLEOTIDE SEQUENCE</scope>
    <source>
        <strain evidence="2">PC1</strain>
    </source>
</reference>
<dbReference type="InterPro" id="IPR008271">
    <property type="entry name" value="Ser/Thr_kinase_AS"/>
</dbReference>
<gene>
    <name evidence="2" type="ORF">TPC1_17209</name>
</gene>
<organism evidence="2">
    <name type="scientific">Trepomonas sp. PC1</name>
    <dbReference type="NCBI Taxonomy" id="1076344"/>
    <lineage>
        <taxon>Eukaryota</taxon>
        <taxon>Metamonada</taxon>
        <taxon>Diplomonadida</taxon>
        <taxon>Hexamitidae</taxon>
        <taxon>Hexamitinae</taxon>
        <taxon>Trepomonas</taxon>
    </lineage>
</organism>
<dbReference type="GO" id="GO:0005737">
    <property type="term" value="C:cytoplasm"/>
    <property type="evidence" value="ECO:0007669"/>
    <property type="project" value="TreeGrafter"/>
</dbReference>
<dbReference type="PANTHER" id="PTHR44167:SF18">
    <property type="entry name" value="PROTEIN KINASE DOMAIN-CONTAINING PROTEIN"/>
    <property type="match status" value="1"/>
</dbReference>
<dbReference type="PROSITE" id="PS00108">
    <property type="entry name" value="PROTEIN_KINASE_ST"/>
    <property type="match status" value="1"/>
</dbReference>
<keyword evidence="2" id="KW-0808">Transferase</keyword>
<feature type="non-terminal residue" evidence="2">
    <location>
        <position position="1"/>
    </location>
</feature>
<accession>A0A146K4A4</accession>
<name>A0A146K4A4_9EUKA</name>
<dbReference type="SUPFAM" id="SSF56112">
    <property type="entry name" value="Protein kinase-like (PK-like)"/>
    <property type="match status" value="1"/>
</dbReference>
<dbReference type="GO" id="GO:0004674">
    <property type="term" value="F:protein serine/threonine kinase activity"/>
    <property type="evidence" value="ECO:0007669"/>
    <property type="project" value="TreeGrafter"/>
</dbReference>
<dbReference type="PROSITE" id="PS50011">
    <property type="entry name" value="PROTEIN_KINASE_DOM"/>
    <property type="match status" value="1"/>
</dbReference>
<proteinExistence type="predicted"/>
<dbReference type="InterPro" id="IPR000719">
    <property type="entry name" value="Prot_kinase_dom"/>
</dbReference>
<evidence type="ECO:0000313" key="2">
    <source>
        <dbReference type="EMBL" id="JAP91238.1"/>
    </source>
</evidence>
<dbReference type="SMART" id="SM00220">
    <property type="entry name" value="S_TKc"/>
    <property type="match status" value="1"/>
</dbReference>
<dbReference type="GO" id="GO:0005634">
    <property type="term" value="C:nucleus"/>
    <property type="evidence" value="ECO:0007669"/>
    <property type="project" value="TreeGrafter"/>
</dbReference>
<dbReference type="AlphaFoldDB" id="A0A146K4A4"/>
<evidence type="ECO:0000259" key="1">
    <source>
        <dbReference type="PROSITE" id="PS50011"/>
    </source>
</evidence>
<dbReference type="InterPro" id="IPR011009">
    <property type="entry name" value="Kinase-like_dom_sf"/>
</dbReference>
<sequence>LVVKSLYPHMYLNNYKIISQNNYGQQTHNFKVQFQNKFYIFSISADINTFQKRIDVLQRLQGVKNICKLVEHQLNVVCQQDGQMTEFFSFIEKKVSYAVYEFFEGANISNKCFQQQIQQKKLTFEELDNVKSIFQQIIATFDQIHQKQVFHFDIKPENILCNGKDFLIIDFGSAQIIEESCLLSNKLLSSKSKTGVAIGGTQMFSSNRIDADVDGRVVCNKYDIYSLGCTFYSVLMDEYLKHPLASHTDQFSRILQMYGEQFTDLISGMTAKNIVLRYDLEICKNHPLFTQNIVKLINQRNSSFELYEIHGVSHSLQQLWLYQICHLRQRMKMIKRSQSQISLKIVEQDLFDDNSKFYNQGWLQQLPEKYSKYQLNDISNFHQTQQIRHIRSPQHINNLYHIYFANQVFNISKLKKFRETKPLGHLYNMSLVSLSTSESQVQYDVYEHIIQNPTKPKKVNVFGEINDQRLFLLKKQCSLDNFNLSGINQISDPMEEFYATIQMESFE</sequence>
<feature type="domain" description="Protein kinase" evidence="1">
    <location>
        <begin position="1"/>
        <end position="289"/>
    </location>
</feature>
<dbReference type="GO" id="GO:0044773">
    <property type="term" value="P:mitotic DNA damage checkpoint signaling"/>
    <property type="evidence" value="ECO:0007669"/>
    <property type="project" value="TreeGrafter"/>
</dbReference>
<protein>
    <submittedName>
        <fullName evidence="2">Kinase, CAMK CAMKL</fullName>
    </submittedName>
</protein>
<dbReference type="Gene3D" id="1.10.510.10">
    <property type="entry name" value="Transferase(Phosphotransferase) domain 1"/>
    <property type="match status" value="1"/>
</dbReference>
<dbReference type="Pfam" id="PF00069">
    <property type="entry name" value="Pkinase"/>
    <property type="match status" value="1"/>
</dbReference>
<keyword evidence="2" id="KW-0418">Kinase</keyword>
<dbReference type="PANTHER" id="PTHR44167">
    <property type="entry name" value="OVARIAN-SPECIFIC SERINE/THREONINE-PROTEIN KINASE LOK-RELATED"/>
    <property type="match status" value="1"/>
</dbReference>
<dbReference type="EMBL" id="GDID01005368">
    <property type="protein sequence ID" value="JAP91238.1"/>
    <property type="molecule type" value="Transcribed_RNA"/>
</dbReference>